<feature type="transmembrane region" description="Helical" evidence="6">
    <location>
        <begin position="306"/>
        <end position="328"/>
    </location>
</feature>
<evidence type="ECO:0000313" key="8">
    <source>
        <dbReference type="EMBL" id="ORY30756.1"/>
    </source>
</evidence>
<evidence type="ECO:0000259" key="7">
    <source>
        <dbReference type="PROSITE" id="PS50850"/>
    </source>
</evidence>
<feature type="transmembrane region" description="Helical" evidence="6">
    <location>
        <begin position="171"/>
        <end position="191"/>
    </location>
</feature>
<feature type="transmembrane region" description="Helical" evidence="6">
    <location>
        <begin position="235"/>
        <end position="255"/>
    </location>
</feature>
<dbReference type="FunFam" id="1.20.1250.20:FF:000013">
    <property type="entry name" value="MFS general substrate transporter"/>
    <property type="match status" value="1"/>
</dbReference>
<dbReference type="PANTHER" id="PTHR43791:SF23">
    <property type="entry name" value="MAJOR FACILITATOR SUPERFAMILY (MFS) PROFILE DOMAIN-CONTAINING PROTEIN"/>
    <property type="match status" value="1"/>
</dbReference>
<evidence type="ECO:0000256" key="1">
    <source>
        <dbReference type="ARBA" id="ARBA00004141"/>
    </source>
</evidence>
<protein>
    <submittedName>
        <fullName evidence="8">Putative nicotinamide mononucleotide permease</fullName>
    </submittedName>
</protein>
<feature type="transmembrane region" description="Helical" evidence="6">
    <location>
        <begin position="203"/>
        <end position="223"/>
    </location>
</feature>
<feature type="transmembrane region" description="Helical" evidence="6">
    <location>
        <begin position="139"/>
        <end position="159"/>
    </location>
</feature>
<dbReference type="Proteomes" id="UP000193986">
    <property type="component" value="Unassembled WGS sequence"/>
</dbReference>
<feature type="transmembrane region" description="Helical" evidence="6">
    <location>
        <begin position="428"/>
        <end position="450"/>
    </location>
</feature>
<evidence type="ECO:0000256" key="2">
    <source>
        <dbReference type="ARBA" id="ARBA00022448"/>
    </source>
</evidence>
<feature type="domain" description="Major facilitator superfamily (MFS) profile" evidence="7">
    <location>
        <begin position="73"/>
        <end position="512"/>
    </location>
</feature>
<evidence type="ECO:0000256" key="3">
    <source>
        <dbReference type="ARBA" id="ARBA00022692"/>
    </source>
</evidence>
<dbReference type="PANTHER" id="PTHR43791">
    <property type="entry name" value="PERMEASE-RELATED"/>
    <property type="match status" value="1"/>
</dbReference>
<dbReference type="FunFam" id="1.20.1250.20:FF:000057">
    <property type="entry name" value="MFS general substrate transporter"/>
    <property type="match status" value="1"/>
</dbReference>
<feature type="transmembrane region" description="Helical" evidence="6">
    <location>
        <begin position="368"/>
        <end position="389"/>
    </location>
</feature>
<dbReference type="AlphaFoldDB" id="A0A1Y2B7T8"/>
<dbReference type="GO" id="GO:0022857">
    <property type="term" value="F:transmembrane transporter activity"/>
    <property type="evidence" value="ECO:0007669"/>
    <property type="project" value="InterPro"/>
</dbReference>
<keyword evidence="3 6" id="KW-0812">Transmembrane</keyword>
<gene>
    <name evidence="8" type="ORF">BCR39DRAFT_494289</name>
</gene>
<keyword evidence="9" id="KW-1185">Reference proteome</keyword>
<dbReference type="GO" id="GO:0016020">
    <property type="term" value="C:membrane"/>
    <property type="evidence" value="ECO:0007669"/>
    <property type="project" value="UniProtKB-SubCell"/>
</dbReference>
<keyword evidence="5 6" id="KW-0472">Membrane</keyword>
<dbReference type="InterPro" id="IPR020846">
    <property type="entry name" value="MFS_dom"/>
</dbReference>
<dbReference type="InterPro" id="IPR011701">
    <property type="entry name" value="MFS"/>
</dbReference>
<dbReference type="PROSITE" id="PS50850">
    <property type="entry name" value="MFS"/>
    <property type="match status" value="1"/>
</dbReference>
<name>A0A1Y2B7T8_9TREE</name>
<sequence>MPTTRALQTSAPVEPQLYGEDDKHSIHHVDKDLDNDGVDRHLAVRVPEILLNLSPEELAAADRSATRKLDMLLMPTLILLYLLNYLDRQNISSAKIAGIATDLGLTADQYSTSVAILFAGYVSLQIPSNIIASKIKYPATYICLMCAVWGLISGCTAAVQNYPGLTVCRCFLGFAEAAFYPGAIFLLSTFYEKKKIGMRSAALYLGSQSGNAFGGLFALGVIQLDGRLGIPGWRWLYIVEGSITVFLAIIIACIIPNKPETMRWLTDVERAQLVHRLQIDRATVDATDETTIRQAFVLAVTDPKTWLLCGVEQMICIAASVTNFFPIVVKGLGFNTTITLVISAPPYLLCCVFMIINGWHSDKKQERTLHIIIPFCVTIIGNVIALSTTNVAARYFAMCILPPSFYGAFVIVISWISSSMTGPHIKRAIVFALINCLCNTPNIWTSYLYGNNGPRYIAAFSVDLAAAVGCVLFAAGTHLYLRRQNAKLDRGESLGQSGPTQIQIEGGFRYQL</sequence>
<dbReference type="SUPFAM" id="SSF103473">
    <property type="entry name" value="MFS general substrate transporter"/>
    <property type="match status" value="1"/>
</dbReference>
<evidence type="ECO:0000256" key="5">
    <source>
        <dbReference type="ARBA" id="ARBA00023136"/>
    </source>
</evidence>
<reference evidence="8 9" key="1">
    <citation type="submission" date="2016-07" db="EMBL/GenBank/DDBJ databases">
        <title>Pervasive Adenine N6-methylation of Active Genes in Fungi.</title>
        <authorList>
            <consortium name="DOE Joint Genome Institute"/>
            <person name="Mondo S.J."/>
            <person name="Dannebaum R.O."/>
            <person name="Kuo R.C."/>
            <person name="Labutti K."/>
            <person name="Haridas S."/>
            <person name="Kuo A."/>
            <person name="Salamov A."/>
            <person name="Ahrendt S.R."/>
            <person name="Lipzen A."/>
            <person name="Sullivan W."/>
            <person name="Andreopoulos W.B."/>
            <person name="Clum A."/>
            <person name="Lindquist E."/>
            <person name="Daum C."/>
            <person name="Ramamoorthy G.K."/>
            <person name="Gryganskyi A."/>
            <person name="Culley D."/>
            <person name="Magnuson J.K."/>
            <person name="James T.Y."/>
            <person name="O'Malley M.A."/>
            <person name="Stajich J.E."/>
            <person name="Spatafora J.W."/>
            <person name="Visel A."/>
            <person name="Grigoriev I.V."/>
        </authorList>
    </citation>
    <scope>NUCLEOTIDE SEQUENCE [LARGE SCALE GENOMIC DNA]</scope>
    <source>
        <strain evidence="8 9">68-887.2</strain>
    </source>
</reference>
<comment type="subcellular location">
    <subcellularLocation>
        <location evidence="1">Membrane</location>
        <topology evidence="1">Multi-pass membrane protein</topology>
    </subcellularLocation>
</comment>
<proteinExistence type="predicted"/>
<dbReference type="EMBL" id="MCFC01000018">
    <property type="protein sequence ID" value="ORY30756.1"/>
    <property type="molecule type" value="Genomic_DNA"/>
</dbReference>
<dbReference type="OrthoDB" id="2985014at2759"/>
<feature type="transmembrane region" description="Helical" evidence="6">
    <location>
        <begin position="334"/>
        <end position="356"/>
    </location>
</feature>
<dbReference type="InterPro" id="IPR036259">
    <property type="entry name" value="MFS_trans_sf"/>
</dbReference>
<comment type="caution">
    <text evidence="8">The sequence shown here is derived from an EMBL/GenBank/DDBJ whole genome shotgun (WGS) entry which is preliminary data.</text>
</comment>
<feature type="transmembrane region" description="Helical" evidence="6">
    <location>
        <begin position="395"/>
        <end position="416"/>
    </location>
</feature>
<organism evidence="8 9">
    <name type="scientific">Naematelia encephala</name>
    <dbReference type="NCBI Taxonomy" id="71784"/>
    <lineage>
        <taxon>Eukaryota</taxon>
        <taxon>Fungi</taxon>
        <taxon>Dikarya</taxon>
        <taxon>Basidiomycota</taxon>
        <taxon>Agaricomycotina</taxon>
        <taxon>Tremellomycetes</taxon>
        <taxon>Tremellales</taxon>
        <taxon>Naemateliaceae</taxon>
        <taxon>Naematelia</taxon>
    </lineage>
</organism>
<dbReference type="Pfam" id="PF07690">
    <property type="entry name" value="MFS_1"/>
    <property type="match status" value="1"/>
</dbReference>
<evidence type="ECO:0000256" key="4">
    <source>
        <dbReference type="ARBA" id="ARBA00022989"/>
    </source>
</evidence>
<evidence type="ECO:0000313" key="9">
    <source>
        <dbReference type="Proteomes" id="UP000193986"/>
    </source>
</evidence>
<keyword evidence="4 6" id="KW-1133">Transmembrane helix</keyword>
<dbReference type="InParanoid" id="A0A1Y2B7T8"/>
<dbReference type="Gene3D" id="1.20.1250.20">
    <property type="entry name" value="MFS general substrate transporter like domains"/>
    <property type="match status" value="2"/>
</dbReference>
<evidence type="ECO:0000256" key="6">
    <source>
        <dbReference type="SAM" id="Phobius"/>
    </source>
</evidence>
<feature type="transmembrane region" description="Helical" evidence="6">
    <location>
        <begin position="456"/>
        <end position="481"/>
    </location>
</feature>
<keyword evidence="2" id="KW-0813">Transport</keyword>
<accession>A0A1Y2B7T8</accession>